<organism evidence="1 2">
    <name type="scientific">Bacillus subtilis</name>
    <dbReference type="NCBI Taxonomy" id="1423"/>
    <lineage>
        <taxon>Bacteria</taxon>
        <taxon>Bacillati</taxon>
        <taxon>Bacillota</taxon>
        <taxon>Bacilli</taxon>
        <taxon>Bacillales</taxon>
        <taxon>Bacillaceae</taxon>
        <taxon>Bacillus</taxon>
    </lineage>
</organism>
<reference evidence="1 2" key="1">
    <citation type="submission" date="2014-12" db="EMBL/GenBank/DDBJ databases">
        <title>Comparative genome analysis of Bacillus coagulans HM-08, Clostridium butyricum HM-68, Bacillus subtilis HM-66 and Bacillus licheniformis BL-09.</title>
        <authorList>
            <person name="Zhang H."/>
        </authorList>
    </citation>
    <scope>NUCLEOTIDE SEQUENCE [LARGE SCALE GENOMIC DNA]</scope>
    <source>
        <strain evidence="1 2">HM-66</strain>
    </source>
</reference>
<proteinExistence type="predicted"/>
<comment type="caution">
    <text evidence="1">The sequence shown here is derived from an EMBL/GenBank/DDBJ whole genome shotgun (WGS) entry which is preliminary data.</text>
</comment>
<name>A0A0D1IBD6_BACIU</name>
<dbReference type="AlphaFoldDB" id="A0A0D1IBD6"/>
<dbReference type="Proteomes" id="UP000032247">
    <property type="component" value="Unassembled WGS sequence"/>
</dbReference>
<evidence type="ECO:0000313" key="1">
    <source>
        <dbReference type="EMBL" id="KIU06203.1"/>
    </source>
</evidence>
<evidence type="ECO:0000313" key="2">
    <source>
        <dbReference type="Proteomes" id="UP000032247"/>
    </source>
</evidence>
<accession>A0A0D1IBD6</accession>
<dbReference type="EMBL" id="JXBC01000013">
    <property type="protein sequence ID" value="KIU06203.1"/>
    <property type="molecule type" value="Genomic_DNA"/>
</dbReference>
<gene>
    <name evidence="1" type="ORF">SC09_contig4orf01270</name>
</gene>
<sequence length="38" mass="4353">MYGWGIFRDAKGVSCKMESIFEKTVLYTCKKTLMNEGS</sequence>
<dbReference type="PATRIC" id="fig|1423.173.peg.4746"/>
<protein>
    <submittedName>
        <fullName evidence="1">Uncharacterized protein</fullName>
    </submittedName>
</protein>